<feature type="binding site" evidence="8">
    <location>
        <position position="30"/>
    </location>
    <ligand>
        <name>3-phosphoshikimate</name>
        <dbReference type="ChEBI" id="CHEBI:145989"/>
    </ligand>
</feature>
<reference evidence="10" key="1">
    <citation type="submission" date="2020-08" db="EMBL/GenBank/DDBJ databases">
        <title>Novel species isolated from subtropical streams in China.</title>
        <authorList>
            <person name="Lu H."/>
        </authorList>
    </citation>
    <scope>NUCLEOTIDE SEQUENCE</scope>
    <source>
        <strain evidence="10">LX22W</strain>
    </source>
</reference>
<dbReference type="EC" id="2.5.1.19" evidence="8"/>
<dbReference type="HAMAP" id="MF_00210">
    <property type="entry name" value="EPSP_synth"/>
    <property type="match status" value="1"/>
</dbReference>
<evidence type="ECO:0000259" key="9">
    <source>
        <dbReference type="Pfam" id="PF00275"/>
    </source>
</evidence>
<evidence type="ECO:0000313" key="11">
    <source>
        <dbReference type="Proteomes" id="UP000627446"/>
    </source>
</evidence>
<feature type="binding site" evidence="8">
    <location>
        <position position="30"/>
    </location>
    <ligand>
        <name>phosphoenolpyruvate</name>
        <dbReference type="ChEBI" id="CHEBI:58702"/>
    </ligand>
</feature>
<feature type="binding site" evidence="8">
    <location>
        <position position="427"/>
    </location>
    <ligand>
        <name>phosphoenolpyruvate</name>
        <dbReference type="ChEBI" id="CHEBI:58702"/>
    </ligand>
</feature>
<dbReference type="InterPro" id="IPR013792">
    <property type="entry name" value="RNA3'P_cycl/enolpyr_Trfase_a/b"/>
</dbReference>
<feature type="binding site" evidence="8">
    <location>
        <position position="324"/>
    </location>
    <ligand>
        <name>3-phosphoshikimate</name>
        <dbReference type="ChEBI" id="CHEBI:145989"/>
    </ligand>
</feature>
<feature type="binding site" evidence="8">
    <location>
        <position position="355"/>
    </location>
    <ligand>
        <name>phosphoenolpyruvate</name>
        <dbReference type="ChEBI" id="CHEBI:58702"/>
    </ligand>
</feature>
<comment type="function">
    <text evidence="8">Catalyzes the transfer of the enolpyruvyl moiety of phosphoenolpyruvate (PEP) to the 5-hydroxyl of shikimate-3-phosphate (S3P) to produce enolpyruvyl shikimate-3-phosphate and inorganic phosphate.</text>
</comment>
<dbReference type="FunFam" id="3.65.10.10:FF:000004">
    <property type="entry name" value="3-phosphoshikimate 1-carboxyvinyltransferase"/>
    <property type="match status" value="1"/>
</dbReference>
<keyword evidence="3 8" id="KW-0963">Cytoplasm</keyword>
<comment type="subunit">
    <text evidence="8">Monomer.</text>
</comment>
<dbReference type="GO" id="GO:0008652">
    <property type="term" value="P:amino acid biosynthetic process"/>
    <property type="evidence" value="ECO:0007669"/>
    <property type="project" value="UniProtKB-KW"/>
</dbReference>
<comment type="pathway">
    <text evidence="1 8">Metabolic intermediate biosynthesis; chorismate biosynthesis; chorismate from D-erythrose 4-phosphate and phosphoenolpyruvate: step 6/7.</text>
</comment>
<feature type="binding site" evidence="8">
    <location>
        <position position="35"/>
    </location>
    <ligand>
        <name>3-phosphoshikimate</name>
        <dbReference type="ChEBI" id="CHEBI:145989"/>
    </ligand>
</feature>
<accession>A0A923KTB3</accession>
<dbReference type="InterPro" id="IPR023193">
    <property type="entry name" value="EPSP_synthase_CS"/>
</dbReference>
<feature type="binding site" evidence="8">
    <location>
        <position position="131"/>
    </location>
    <ligand>
        <name>phosphoenolpyruvate</name>
        <dbReference type="ChEBI" id="CHEBI:58702"/>
    </ligand>
</feature>
<evidence type="ECO:0000256" key="2">
    <source>
        <dbReference type="ARBA" id="ARBA00009948"/>
    </source>
</evidence>
<proteinExistence type="inferred from homology"/>
<feature type="binding site" evidence="8">
    <location>
        <position position="31"/>
    </location>
    <ligand>
        <name>3-phosphoshikimate</name>
        <dbReference type="ChEBI" id="CHEBI:145989"/>
    </ligand>
</feature>
<comment type="subcellular location">
    <subcellularLocation>
        <location evidence="8">Cytoplasm</location>
    </subcellularLocation>
</comment>
<sequence>MKEQSKSYPHFLDLHPVMKVQGTVRLPGSKSISNRILLLAALSKGTTQIHDLLASDDTMVMLNALHSLGVHWTQEGETQNYTVVGAAGHFPHHQADLFMGNAGTAIRPLVAALAVLGGDYTVHGVPRMHERPIGDLVDALNAVGAQIDYTGNPGYPPLHIKRGHIHAQKMQVKGNVSSQFLTALLMASPLAAQQADVVIEVVGELISKPYIEITLNLMARFGVQVERDGWQSFTIKAGQHYVSPGEIYVEGDASSASYFLAAGAIAGGPIRVEGVGKSSIQGDVRFSEALEKMGAKITMGDNWIEAETTGALKAIDMDFNHIPDAAMTIAIAALYAEGTTTLRNIESWRVKETDRIVAMATELRKLGAIVEEGQDFMKVTPPTALVPATIDTYDDHRMAMCFSLATLDGVARRGAAMRINDPKCVAKTFPDFFEAFVKIKHEDLF</sequence>
<comment type="catalytic activity">
    <reaction evidence="7">
        <text>3-phosphoshikimate + phosphoenolpyruvate = 5-O-(1-carboxyvinyl)-3-phosphoshikimate + phosphate</text>
        <dbReference type="Rhea" id="RHEA:21256"/>
        <dbReference type="ChEBI" id="CHEBI:43474"/>
        <dbReference type="ChEBI" id="CHEBI:57701"/>
        <dbReference type="ChEBI" id="CHEBI:58702"/>
        <dbReference type="ChEBI" id="CHEBI:145989"/>
        <dbReference type="EC" id="2.5.1.19"/>
    </reaction>
    <physiologicalReaction direction="left-to-right" evidence="7">
        <dbReference type="Rhea" id="RHEA:21257"/>
    </physiologicalReaction>
</comment>
<feature type="binding site" evidence="8">
    <location>
        <position position="179"/>
    </location>
    <ligand>
        <name>phosphoenolpyruvate</name>
        <dbReference type="ChEBI" id="CHEBI:58702"/>
    </ligand>
</feature>
<feature type="binding site" evidence="8">
    <location>
        <position position="397"/>
    </location>
    <ligand>
        <name>phosphoenolpyruvate</name>
        <dbReference type="ChEBI" id="CHEBI:58702"/>
    </ligand>
</feature>
<dbReference type="InterPro" id="IPR001986">
    <property type="entry name" value="Enolpyruvate_Tfrase_dom"/>
</dbReference>
<dbReference type="CDD" id="cd01556">
    <property type="entry name" value="EPSP_synthase"/>
    <property type="match status" value="1"/>
</dbReference>
<comment type="similarity">
    <text evidence="2 8">Belongs to the EPSP synthase family.</text>
</comment>
<evidence type="ECO:0000313" key="10">
    <source>
        <dbReference type="EMBL" id="MBC3882091.1"/>
    </source>
</evidence>
<dbReference type="Pfam" id="PF00275">
    <property type="entry name" value="EPSP_synthase"/>
    <property type="match status" value="1"/>
</dbReference>
<dbReference type="PROSITE" id="PS00885">
    <property type="entry name" value="EPSP_SYNTHASE_2"/>
    <property type="match status" value="1"/>
</dbReference>
<evidence type="ECO:0000256" key="7">
    <source>
        <dbReference type="ARBA" id="ARBA00044633"/>
    </source>
</evidence>
<dbReference type="InterPro" id="IPR006264">
    <property type="entry name" value="EPSP_synthase"/>
</dbReference>
<protein>
    <recommendedName>
        <fullName evidence="8">3-phosphoshikimate 1-carboxyvinyltransferase</fullName>
        <ecNumber evidence="8">2.5.1.19</ecNumber>
    </recommendedName>
    <alternativeName>
        <fullName evidence="8">5-enolpyruvylshikimate-3-phosphate synthase</fullName>
        <shortName evidence="8">EPSP synthase</shortName>
        <shortName evidence="8">EPSPS</shortName>
    </alternativeName>
</protein>
<feature type="binding site" evidence="8">
    <location>
        <position position="103"/>
    </location>
    <ligand>
        <name>phosphoenolpyruvate</name>
        <dbReference type="ChEBI" id="CHEBI:58702"/>
    </ligand>
</feature>
<dbReference type="Proteomes" id="UP000627446">
    <property type="component" value="Unassembled WGS sequence"/>
</dbReference>
<organism evidence="10 11">
    <name type="scientific">Undibacterium nitidum</name>
    <dbReference type="NCBI Taxonomy" id="2762298"/>
    <lineage>
        <taxon>Bacteria</taxon>
        <taxon>Pseudomonadati</taxon>
        <taxon>Pseudomonadota</taxon>
        <taxon>Betaproteobacteria</taxon>
        <taxon>Burkholderiales</taxon>
        <taxon>Oxalobacteraceae</taxon>
        <taxon>Undibacterium</taxon>
    </lineage>
</organism>
<keyword evidence="11" id="KW-1185">Reference proteome</keyword>
<feature type="binding site" evidence="8">
    <location>
        <position position="179"/>
    </location>
    <ligand>
        <name>3-phosphoshikimate</name>
        <dbReference type="ChEBI" id="CHEBI:145989"/>
    </ligand>
</feature>
<dbReference type="FunFam" id="3.65.10.10:FF:000003">
    <property type="entry name" value="3-phosphoshikimate 1-carboxyvinyltransferase"/>
    <property type="match status" value="1"/>
</dbReference>
<dbReference type="AlphaFoldDB" id="A0A923KTB3"/>
<keyword evidence="4 8" id="KW-0028">Amino-acid biosynthesis</keyword>
<dbReference type="GO" id="GO:0003866">
    <property type="term" value="F:3-phosphoshikimate 1-carboxyvinyltransferase activity"/>
    <property type="evidence" value="ECO:0007669"/>
    <property type="project" value="UniProtKB-UniRule"/>
</dbReference>
<evidence type="ECO:0000256" key="6">
    <source>
        <dbReference type="ARBA" id="ARBA00023141"/>
    </source>
</evidence>
<feature type="domain" description="Enolpyruvate transferase" evidence="9">
    <location>
        <begin position="17"/>
        <end position="435"/>
    </location>
</feature>
<gene>
    <name evidence="8 10" type="primary">aroA</name>
    <name evidence="10" type="ORF">H8K36_11935</name>
</gene>
<comment type="caution">
    <text evidence="10">The sequence shown here is derived from an EMBL/GenBank/DDBJ whole genome shotgun (WGS) entry which is preliminary data.</text>
</comment>
<dbReference type="Gene3D" id="3.65.10.10">
    <property type="entry name" value="Enolpyruvate transferase domain"/>
    <property type="match status" value="2"/>
</dbReference>
<feature type="binding site" evidence="8">
    <location>
        <position position="351"/>
    </location>
    <ligand>
        <name>3-phosphoshikimate</name>
        <dbReference type="ChEBI" id="CHEBI:145989"/>
    </ligand>
</feature>
<feature type="binding site" evidence="8">
    <location>
        <position position="207"/>
    </location>
    <ligand>
        <name>3-phosphoshikimate</name>
        <dbReference type="ChEBI" id="CHEBI:145989"/>
    </ligand>
</feature>
<dbReference type="GO" id="GO:0009423">
    <property type="term" value="P:chorismate biosynthetic process"/>
    <property type="evidence" value="ECO:0007669"/>
    <property type="project" value="UniProtKB-UniRule"/>
</dbReference>
<feature type="binding site" evidence="8">
    <location>
        <position position="177"/>
    </location>
    <ligand>
        <name>3-phosphoshikimate</name>
        <dbReference type="ChEBI" id="CHEBI:145989"/>
    </ligand>
</feature>
<dbReference type="PIRSF" id="PIRSF000505">
    <property type="entry name" value="EPSPS"/>
    <property type="match status" value="1"/>
</dbReference>
<feature type="active site" description="Proton acceptor" evidence="8">
    <location>
        <position position="324"/>
    </location>
</feature>
<name>A0A923KTB3_9BURK</name>
<dbReference type="PROSITE" id="PS00104">
    <property type="entry name" value="EPSP_SYNTHASE_1"/>
    <property type="match status" value="1"/>
</dbReference>
<dbReference type="InterPro" id="IPR036968">
    <property type="entry name" value="Enolpyruvate_Tfrase_sf"/>
</dbReference>
<dbReference type="PANTHER" id="PTHR21090">
    <property type="entry name" value="AROM/DEHYDROQUINATE SYNTHASE"/>
    <property type="match status" value="1"/>
</dbReference>
<feature type="binding site" evidence="8">
    <location>
        <position position="178"/>
    </location>
    <ligand>
        <name>3-phosphoshikimate</name>
        <dbReference type="ChEBI" id="CHEBI:145989"/>
    </ligand>
</feature>
<keyword evidence="5 8" id="KW-0808">Transferase</keyword>
<keyword evidence="6 8" id="KW-0057">Aromatic amino acid biosynthesis</keyword>
<evidence type="ECO:0000256" key="1">
    <source>
        <dbReference type="ARBA" id="ARBA00004811"/>
    </source>
</evidence>
<dbReference type="NCBIfam" id="TIGR01356">
    <property type="entry name" value="aroA"/>
    <property type="match status" value="1"/>
</dbReference>
<dbReference type="RefSeq" id="WP_186916708.1">
    <property type="nucleotide sequence ID" value="NZ_JACOFZ010000004.1"/>
</dbReference>
<evidence type="ECO:0000256" key="8">
    <source>
        <dbReference type="HAMAP-Rule" id="MF_00210"/>
    </source>
</evidence>
<evidence type="ECO:0000256" key="4">
    <source>
        <dbReference type="ARBA" id="ARBA00022605"/>
    </source>
</evidence>
<evidence type="ECO:0000256" key="5">
    <source>
        <dbReference type="ARBA" id="ARBA00022679"/>
    </source>
</evidence>
<comment type="caution">
    <text evidence="8">Lacks conserved residue(s) required for the propagation of feature annotation.</text>
</comment>
<dbReference type="PANTHER" id="PTHR21090:SF5">
    <property type="entry name" value="PENTAFUNCTIONAL AROM POLYPEPTIDE"/>
    <property type="match status" value="1"/>
</dbReference>
<evidence type="ECO:0000256" key="3">
    <source>
        <dbReference type="ARBA" id="ARBA00022490"/>
    </source>
</evidence>
<dbReference type="EMBL" id="JACOFZ010000004">
    <property type="protein sequence ID" value="MBC3882091.1"/>
    <property type="molecule type" value="Genomic_DNA"/>
</dbReference>
<dbReference type="SUPFAM" id="SSF55205">
    <property type="entry name" value="EPT/RTPC-like"/>
    <property type="match status" value="1"/>
</dbReference>
<dbReference type="GO" id="GO:0005737">
    <property type="term" value="C:cytoplasm"/>
    <property type="evidence" value="ECO:0007669"/>
    <property type="project" value="UniProtKB-SubCell"/>
</dbReference>
<dbReference type="GO" id="GO:0009073">
    <property type="term" value="P:aromatic amino acid family biosynthetic process"/>
    <property type="evidence" value="ECO:0007669"/>
    <property type="project" value="UniProtKB-KW"/>
</dbReference>